<evidence type="ECO:0000313" key="3">
    <source>
        <dbReference type="Proteomes" id="UP001190700"/>
    </source>
</evidence>
<dbReference type="Gene3D" id="3.40.50.300">
    <property type="entry name" value="P-loop containing nucleotide triphosphate hydrolases"/>
    <property type="match status" value="1"/>
</dbReference>
<dbReference type="AlphaFoldDB" id="A0AAE0H6K9"/>
<comment type="caution">
    <text evidence="2">The sequence shown here is derived from an EMBL/GenBank/DDBJ whole genome shotgun (WGS) entry which is preliminary data.</text>
</comment>
<dbReference type="EMBL" id="LGRX02000009">
    <property type="protein sequence ID" value="KAK3289926.1"/>
    <property type="molecule type" value="Genomic_DNA"/>
</dbReference>
<dbReference type="InterPro" id="IPR027417">
    <property type="entry name" value="P-loop_NTPase"/>
</dbReference>
<organism evidence="2 3">
    <name type="scientific">Cymbomonas tetramitiformis</name>
    <dbReference type="NCBI Taxonomy" id="36881"/>
    <lineage>
        <taxon>Eukaryota</taxon>
        <taxon>Viridiplantae</taxon>
        <taxon>Chlorophyta</taxon>
        <taxon>Pyramimonadophyceae</taxon>
        <taxon>Pyramimonadales</taxon>
        <taxon>Pyramimonadaceae</taxon>
        <taxon>Cymbomonas</taxon>
    </lineage>
</organism>
<gene>
    <name evidence="2" type="ORF">CYMTET_2640</name>
</gene>
<evidence type="ECO:0000313" key="2">
    <source>
        <dbReference type="EMBL" id="KAK3289926.1"/>
    </source>
</evidence>
<reference evidence="2 3" key="1">
    <citation type="journal article" date="2015" name="Genome Biol. Evol.">
        <title>Comparative Genomics of a Bacterivorous Green Alga Reveals Evolutionary Causalities and Consequences of Phago-Mixotrophic Mode of Nutrition.</title>
        <authorList>
            <person name="Burns J.A."/>
            <person name="Paasch A."/>
            <person name="Narechania A."/>
            <person name="Kim E."/>
        </authorList>
    </citation>
    <scope>NUCLEOTIDE SEQUENCE [LARGE SCALE GENOMIC DNA]</scope>
    <source>
        <strain evidence="2 3">PLY_AMNH</strain>
    </source>
</reference>
<dbReference type="Proteomes" id="UP001190700">
    <property type="component" value="Unassembled WGS sequence"/>
</dbReference>
<protein>
    <submittedName>
        <fullName evidence="2">Uncharacterized protein</fullName>
    </submittedName>
</protein>
<keyword evidence="3" id="KW-1185">Reference proteome</keyword>
<name>A0AAE0H6K9_9CHLO</name>
<proteinExistence type="predicted"/>
<evidence type="ECO:0000256" key="1">
    <source>
        <dbReference type="SAM" id="MobiDB-lite"/>
    </source>
</evidence>
<feature type="region of interest" description="Disordered" evidence="1">
    <location>
        <begin position="1"/>
        <end position="78"/>
    </location>
</feature>
<feature type="compositionally biased region" description="Acidic residues" evidence="1">
    <location>
        <begin position="9"/>
        <end position="63"/>
    </location>
</feature>
<accession>A0AAE0H6K9</accession>
<sequence length="392" mass="44640">MYGTKVPIEGDDGGEHTDEEEYEDEDDDEDEIENEQMYEDEDEEDEDEDEEDEDEDEDEDERENEQMYDGKDKLGVYGNQNENVHEHNYQETINKDVKMERLLQRSMRLATARVVDHDESVACVSMSRALDELIVETRAAARPSRVRGPELKLDAHVRKMSRVTAVSRSRGDVYVKELLRYLDAFGMDRTASQREFHTAFLSATLPHIYGSAEFERNRTRILREHNLQKPRHEVLVVTPRRWGKTTSVAMFVAALILSTADMWVSIFSTGQRASSSLLEAIYKMICATPNGSQRVLRRNQEQLYLSGDGPDDTRRVYSYPSSVQGVPPALMRITTSAYAASTPAPSSIVQRVLMRLAPEFAARGFYARLFHAPFKDAVGAAQVNLGLRRIDS</sequence>
<feature type="compositionally biased region" description="Basic and acidic residues" evidence="1">
    <location>
        <begin position="64"/>
        <end position="74"/>
    </location>
</feature>